<gene>
    <name evidence="1" type="ORF">C8R28_101118</name>
</gene>
<dbReference type="Proteomes" id="UP000244110">
    <property type="component" value="Unassembled WGS sequence"/>
</dbReference>
<accession>A0A2T5IQK3</accession>
<name>A0A2T5IQK3_9PROT</name>
<dbReference type="RefSeq" id="WP_107786613.1">
    <property type="nucleotide sequence ID" value="NZ_QAOL01000011.1"/>
</dbReference>
<sequence>MDNYELLLDQITPFLESQFSNLSEDLKERISQAGMGEKTNTKYCPEVEEFDWVHIEAENKYLTDEEAKVIEEGDGIRKGKGIRIKVKTEHYYIWDTLSALQREYKVARYDFKNCPGFREKVASSKLAEAITLYLEIKFSDLPQLIKMNIAFVDIFEKWDVISPEQREYLAHDFDARMQPGYENSVNQYCDWELELQSIPDQIFNWQRLNPNGIASEQIIIDTKIKELEEREIELKELLGYSNSNNEQELKQAESILVTPHISVARVNKLRRNILDRAIEEAIKKAGTTELADVYLQLKELAKDEFPPFTGIFEGDALYYTNENDIQAKLSRSALGKRLKRRQMPPNTVC</sequence>
<proteinExistence type="predicted"/>
<comment type="caution">
    <text evidence="1">The sequence shown here is derived from an EMBL/GenBank/DDBJ whole genome shotgun (WGS) entry which is preliminary data.</text>
</comment>
<reference evidence="1 2" key="1">
    <citation type="submission" date="2018-04" db="EMBL/GenBank/DDBJ databases">
        <title>Active sludge and wastewater microbial communities from Klosterneuburg, Austria.</title>
        <authorList>
            <person name="Wagner M."/>
        </authorList>
    </citation>
    <scope>NUCLEOTIDE SEQUENCE [LARGE SCALE GENOMIC DNA]</scope>
    <source>
        <strain evidence="1 2">Nm4</strain>
    </source>
</reference>
<organism evidence="1 2">
    <name type="scientific">Nitrosomonas ureae</name>
    <dbReference type="NCBI Taxonomy" id="44577"/>
    <lineage>
        <taxon>Bacteria</taxon>
        <taxon>Pseudomonadati</taxon>
        <taxon>Pseudomonadota</taxon>
        <taxon>Betaproteobacteria</taxon>
        <taxon>Nitrosomonadales</taxon>
        <taxon>Nitrosomonadaceae</taxon>
        <taxon>Nitrosomonas</taxon>
    </lineage>
</organism>
<evidence type="ECO:0000313" key="2">
    <source>
        <dbReference type="Proteomes" id="UP000244110"/>
    </source>
</evidence>
<protein>
    <submittedName>
        <fullName evidence="1">Uncharacterized protein</fullName>
    </submittedName>
</protein>
<dbReference type="EMBL" id="QAOL01000011">
    <property type="protein sequence ID" value="PTQ86101.1"/>
    <property type="molecule type" value="Genomic_DNA"/>
</dbReference>
<evidence type="ECO:0000313" key="1">
    <source>
        <dbReference type="EMBL" id="PTQ86101.1"/>
    </source>
</evidence>
<dbReference type="AlphaFoldDB" id="A0A2T5IQK3"/>